<dbReference type="PRINTS" id="PR01035">
    <property type="entry name" value="TCRTETA"/>
</dbReference>
<evidence type="ECO:0000256" key="5">
    <source>
        <dbReference type="ARBA" id="ARBA00023136"/>
    </source>
</evidence>
<dbReference type="InterPro" id="IPR020846">
    <property type="entry name" value="MFS_dom"/>
</dbReference>
<feature type="transmembrane region" description="Helical" evidence="6">
    <location>
        <begin position="83"/>
        <end position="104"/>
    </location>
</feature>
<comment type="subcellular location">
    <subcellularLocation>
        <location evidence="1">Membrane</location>
        <topology evidence="1">Multi-pass membrane protein</topology>
    </subcellularLocation>
</comment>
<organism evidence="8 9">
    <name type="scientific">Pholiota conissans</name>
    <dbReference type="NCBI Taxonomy" id="109636"/>
    <lineage>
        <taxon>Eukaryota</taxon>
        <taxon>Fungi</taxon>
        <taxon>Dikarya</taxon>
        <taxon>Basidiomycota</taxon>
        <taxon>Agaricomycotina</taxon>
        <taxon>Agaricomycetes</taxon>
        <taxon>Agaricomycetidae</taxon>
        <taxon>Agaricales</taxon>
        <taxon>Agaricineae</taxon>
        <taxon>Strophariaceae</taxon>
        <taxon>Pholiota</taxon>
    </lineage>
</organism>
<feature type="transmembrane region" description="Helical" evidence="6">
    <location>
        <begin position="361"/>
        <end position="381"/>
    </location>
</feature>
<dbReference type="PANTHER" id="PTHR23504">
    <property type="entry name" value="MAJOR FACILITATOR SUPERFAMILY DOMAIN-CONTAINING PROTEIN 10"/>
    <property type="match status" value="1"/>
</dbReference>
<feature type="domain" description="Major facilitator superfamily (MFS) profile" evidence="7">
    <location>
        <begin position="45"/>
        <end position="493"/>
    </location>
</feature>
<reference evidence="8" key="1">
    <citation type="submission" date="2020-11" db="EMBL/GenBank/DDBJ databases">
        <authorList>
            <consortium name="DOE Joint Genome Institute"/>
            <person name="Ahrendt S."/>
            <person name="Riley R."/>
            <person name="Andreopoulos W."/>
            <person name="Labutti K."/>
            <person name="Pangilinan J."/>
            <person name="Ruiz-Duenas F.J."/>
            <person name="Barrasa J.M."/>
            <person name="Sanchez-Garcia M."/>
            <person name="Camarero S."/>
            <person name="Miyauchi S."/>
            <person name="Serrano A."/>
            <person name="Linde D."/>
            <person name="Babiker R."/>
            <person name="Drula E."/>
            <person name="Ayuso-Fernandez I."/>
            <person name="Pacheco R."/>
            <person name="Padilla G."/>
            <person name="Ferreira P."/>
            <person name="Barriuso J."/>
            <person name="Kellner H."/>
            <person name="Castanera R."/>
            <person name="Alfaro M."/>
            <person name="Ramirez L."/>
            <person name="Pisabarro A.G."/>
            <person name="Kuo A."/>
            <person name="Tritt A."/>
            <person name="Lipzen A."/>
            <person name="He G."/>
            <person name="Yan M."/>
            <person name="Ng V."/>
            <person name="Cullen D."/>
            <person name="Martin F."/>
            <person name="Rosso M.-N."/>
            <person name="Henrissat B."/>
            <person name="Hibbett D."/>
            <person name="Martinez A.T."/>
            <person name="Grigoriev I.V."/>
        </authorList>
    </citation>
    <scope>NUCLEOTIDE SEQUENCE</scope>
    <source>
        <strain evidence="8">CIRM-BRFM 674</strain>
    </source>
</reference>
<dbReference type="Pfam" id="PF07690">
    <property type="entry name" value="MFS_1"/>
    <property type="match status" value="1"/>
</dbReference>
<evidence type="ECO:0000256" key="6">
    <source>
        <dbReference type="SAM" id="Phobius"/>
    </source>
</evidence>
<feature type="transmembrane region" description="Helical" evidence="6">
    <location>
        <begin position="174"/>
        <end position="196"/>
    </location>
</feature>
<feature type="transmembrane region" description="Helical" evidence="6">
    <location>
        <begin position="393"/>
        <end position="415"/>
    </location>
</feature>
<dbReference type="AlphaFoldDB" id="A0A9P6D5P1"/>
<sequence>MTVSTEESPLWRREDDDAIVETQPASGTMDIHSAHSKTTPIPKIQFTILCLLRPLDPMSFTQIFPYINEFMSDLRVTGDPSRIGFYSGLVSSFAFSQLLAVYPWGYLSDRLGRRPVVLIGTFGLSITTLLFGFSTSFTGTILTRALAGLFSGNISVIPTILIELTDQSNQAFAFSFFGFWWPLGAIIGPLIGGLLSNPARRYPSYFDYNFFRHYPYFLPCLLISSFGLVCFVAAGLLLKETLNQKQPEDPRKVPSYGSLGEHSPSEVSKKFTVKELLEIRIIRALCASGCSLSFISTAFDVLFVLFCYSPISTGGLGFPTEKIGLALSASGFIAAVLQVVFMPTILRRVNHAVMYHFCMKIWPFTFLFLPLLNIIARHGVISETGKLDSFTTSLLWCGIWSILCMARVAFLAYSVNMLLIKRFAPNSSSLGSTAGLVQFSICFSRAFSPAFASSLFAFCASRNLIGGYLWVIIMVSLGFLSSLFSKNIVQESVGL</sequence>
<dbReference type="PROSITE" id="PS50850">
    <property type="entry name" value="MFS"/>
    <property type="match status" value="1"/>
</dbReference>
<keyword evidence="5 6" id="KW-0472">Membrane</keyword>
<feature type="transmembrane region" description="Helical" evidence="6">
    <location>
        <begin position="323"/>
        <end position="341"/>
    </location>
</feature>
<name>A0A9P6D5P1_9AGAR</name>
<feature type="transmembrane region" description="Helical" evidence="6">
    <location>
        <begin position="216"/>
        <end position="238"/>
    </location>
</feature>
<proteinExistence type="predicted"/>
<keyword evidence="4 6" id="KW-1133">Transmembrane helix</keyword>
<feature type="transmembrane region" description="Helical" evidence="6">
    <location>
        <begin position="116"/>
        <end position="135"/>
    </location>
</feature>
<dbReference type="Proteomes" id="UP000807469">
    <property type="component" value="Unassembled WGS sequence"/>
</dbReference>
<feature type="transmembrane region" description="Helical" evidence="6">
    <location>
        <begin position="464"/>
        <end position="484"/>
    </location>
</feature>
<dbReference type="Gene3D" id="1.20.1250.20">
    <property type="entry name" value="MFS general substrate transporter like domains"/>
    <property type="match status" value="1"/>
</dbReference>
<keyword evidence="3 6" id="KW-0812">Transmembrane</keyword>
<evidence type="ECO:0000313" key="8">
    <source>
        <dbReference type="EMBL" id="KAF9483848.1"/>
    </source>
</evidence>
<dbReference type="InterPro" id="IPR001958">
    <property type="entry name" value="Tet-R_TetA/multi-R_MdtG-like"/>
</dbReference>
<dbReference type="EMBL" id="MU155149">
    <property type="protein sequence ID" value="KAF9483848.1"/>
    <property type="molecule type" value="Genomic_DNA"/>
</dbReference>
<dbReference type="GO" id="GO:0016020">
    <property type="term" value="C:membrane"/>
    <property type="evidence" value="ECO:0007669"/>
    <property type="project" value="UniProtKB-SubCell"/>
</dbReference>
<keyword evidence="9" id="KW-1185">Reference proteome</keyword>
<feature type="transmembrane region" description="Helical" evidence="6">
    <location>
        <begin position="141"/>
        <end position="162"/>
    </location>
</feature>
<dbReference type="OrthoDB" id="419616at2759"/>
<dbReference type="PANTHER" id="PTHR23504:SF15">
    <property type="entry name" value="MAJOR FACILITATOR SUPERFAMILY (MFS) PROFILE DOMAIN-CONTAINING PROTEIN"/>
    <property type="match status" value="1"/>
</dbReference>
<dbReference type="GO" id="GO:0022857">
    <property type="term" value="F:transmembrane transporter activity"/>
    <property type="evidence" value="ECO:0007669"/>
    <property type="project" value="InterPro"/>
</dbReference>
<feature type="transmembrane region" description="Helical" evidence="6">
    <location>
        <begin position="436"/>
        <end position="458"/>
    </location>
</feature>
<feature type="transmembrane region" description="Helical" evidence="6">
    <location>
        <begin position="284"/>
        <end position="311"/>
    </location>
</feature>
<protein>
    <submittedName>
        <fullName evidence="8">Major facilitator superfamily multidrug-resistance, DHA1 sub-family</fullName>
    </submittedName>
</protein>
<evidence type="ECO:0000259" key="7">
    <source>
        <dbReference type="PROSITE" id="PS50850"/>
    </source>
</evidence>
<evidence type="ECO:0000256" key="2">
    <source>
        <dbReference type="ARBA" id="ARBA00022448"/>
    </source>
</evidence>
<evidence type="ECO:0000256" key="4">
    <source>
        <dbReference type="ARBA" id="ARBA00022989"/>
    </source>
</evidence>
<dbReference type="InterPro" id="IPR011701">
    <property type="entry name" value="MFS"/>
</dbReference>
<dbReference type="InterPro" id="IPR036259">
    <property type="entry name" value="MFS_trans_sf"/>
</dbReference>
<evidence type="ECO:0000256" key="3">
    <source>
        <dbReference type="ARBA" id="ARBA00022692"/>
    </source>
</evidence>
<evidence type="ECO:0000313" key="9">
    <source>
        <dbReference type="Proteomes" id="UP000807469"/>
    </source>
</evidence>
<gene>
    <name evidence="8" type="ORF">BDN70DRAFT_243217</name>
</gene>
<comment type="caution">
    <text evidence="8">The sequence shown here is derived from an EMBL/GenBank/DDBJ whole genome shotgun (WGS) entry which is preliminary data.</text>
</comment>
<keyword evidence="2" id="KW-0813">Transport</keyword>
<accession>A0A9P6D5P1</accession>
<dbReference type="SUPFAM" id="SSF103473">
    <property type="entry name" value="MFS general substrate transporter"/>
    <property type="match status" value="1"/>
</dbReference>
<evidence type="ECO:0000256" key="1">
    <source>
        <dbReference type="ARBA" id="ARBA00004141"/>
    </source>
</evidence>